<gene>
    <name evidence="1" type="ORF">Dsin_002026</name>
</gene>
<organism evidence="1 2">
    <name type="scientific">Dipteronia sinensis</name>
    <dbReference type="NCBI Taxonomy" id="43782"/>
    <lineage>
        <taxon>Eukaryota</taxon>
        <taxon>Viridiplantae</taxon>
        <taxon>Streptophyta</taxon>
        <taxon>Embryophyta</taxon>
        <taxon>Tracheophyta</taxon>
        <taxon>Spermatophyta</taxon>
        <taxon>Magnoliopsida</taxon>
        <taxon>eudicotyledons</taxon>
        <taxon>Gunneridae</taxon>
        <taxon>Pentapetalae</taxon>
        <taxon>rosids</taxon>
        <taxon>malvids</taxon>
        <taxon>Sapindales</taxon>
        <taxon>Sapindaceae</taxon>
        <taxon>Hippocastanoideae</taxon>
        <taxon>Acereae</taxon>
        <taxon>Dipteronia</taxon>
    </lineage>
</organism>
<protein>
    <submittedName>
        <fullName evidence="1">Uncharacterized protein</fullName>
    </submittedName>
</protein>
<dbReference type="Proteomes" id="UP001281410">
    <property type="component" value="Unassembled WGS sequence"/>
</dbReference>
<reference evidence="1" key="1">
    <citation type="journal article" date="2023" name="Plant J.">
        <title>Genome sequences and population genomics provide insights into the demographic history, inbreeding, and mutation load of two 'living fossil' tree species of Dipteronia.</title>
        <authorList>
            <person name="Feng Y."/>
            <person name="Comes H.P."/>
            <person name="Chen J."/>
            <person name="Zhu S."/>
            <person name="Lu R."/>
            <person name="Zhang X."/>
            <person name="Li P."/>
            <person name="Qiu J."/>
            <person name="Olsen K.M."/>
            <person name="Qiu Y."/>
        </authorList>
    </citation>
    <scope>NUCLEOTIDE SEQUENCE</scope>
    <source>
        <strain evidence="1">NBL</strain>
    </source>
</reference>
<evidence type="ECO:0000313" key="2">
    <source>
        <dbReference type="Proteomes" id="UP001281410"/>
    </source>
</evidence>
<dbReference type="AlphaFoldDB" id="A0AAE0B6D3"/>
<name>A0AAE0B6D3_9ROSI</name>
<proteinExistence type="predicted"/>
<sequence>MKLFALFNKYVTGSTRRSTIRSSPASLPSTSNGLQTVDDLDFVLKDFDSNLDGDTTATQRTELDLYLEE</sequence>
<keyword evidence="2" id="KW-1185">Reference proteome</keyword>
<evidence type="ECO:0000313" key="1">
    <source>
        <dbReference type="EMBL" id="KAK3230145.1"/>
    </source>
</evidence>
<dbReference type="EMBL" id="JANJYJ010000001">
    <property type="protein sequence ID" value="KAK3230145.1"/>
    <property type="molecule type" value="Genomic_DNA"/>
</dbReference>
<accession>A0AAE0B6D3</accession>
<comment type="caution">
    <text evidence="1">The sequence shown here is derived from an EMBL/GenBank/DDBJ whole genome shotgun (WGS) entry which is preliminary data.</text>
</comment>